<evidence type="ECO:0000313" key="5">
    <source>
        <dbReference type="EMBL" id="ETI19975.1"/>
    </source>
</evidence>
<dbReference type="InterPro" id="IPR002347">
    <property type="entry name" value="SDR_fam"/>
</dbReference>
<dbReference type="SUPFAM" id="SSF51735">
    <property type="entry name" value="NAD(P)-binding Rossmann-fold domains"/>
    <property type="match status" value="1"/>
</dbReference>
<dbReference type="GO" id="GO:0016491">
    <property type="term" value="F:oxidoreductase activity"/>
    <property type="evidence" value="ECO:0007669"/>
    <property type="project" value="UniProtKB-KW"/>
</dbReference>
<keyword evidence="2" id="KW-0560">Oxidoreductase</keyword>
<dbReference type="HOGENOM" id="CLU_010194_42_0_1"/>
<evidence type="ECO:0000256" key="3">
    <source>
        <dbReference type="SAM" id="MobiDB-lite"/>
    </source>
</evidence>
<dbReference type="PRINTS" id="PR00081">
    <property type="entry name" value="GDHRDH"/>
</dbReference>
<dbReference type="RefSeq" id="XP_008731517.1">
    <property type="nucleotide sequence ID" value="XM_008733295.1"/>
</dbReference>
<proteinExistence type="predicted"/>
<evidence type="ECO:0000256" key="1">
    <source>
        <dbReference type="ARBA" id="ARBA00022857"/>
    </source>
</evidence>
<dbReference type="Gene3D" id="3.40.50.720">
    <property type="entry name" value="NAD(P)-binding Rossmann-like Domain"/>
    <property type="match status" value="1"/>
</dbReference>
<feature type="compositionally biased region" description="Basic and acidic residues" evidence="3">
    <location>
        <begin position="228"/>
        <end position="244"/>
    </location>
</feature>
<dbReference type="EMBL" id="KB822709">
    <property type="protein sequence ID" value="ETI19975.1"/>
    <property type="molecule type" value="Genomic_DNA"/>
</dbReference>
<feature type="domain" description="Ketoreductase" evidence="4">
    <location>
        <begin position="6"/>
        <end position="206"/>
    </location>
</feature>
<evidence type="ECO:0000313" key="6">
    <source>
        <dbReference type="Proteomes" id="UP000030678"/>
    </source>
</evidence>
<dbReference type="OrthoDB" id="1274115at2759"/>
<dbReference type="GeneID" id="19987483"/>
<gene>
    <name evidence="5" type="ORF">G647_08990</name>
</gene>
<dbReference type="VEuPathDB" id="FungiDB:G647_08990"/>
<organism evidence="5 6">
    <name type="scientific">Cladophialophora carrionii CBS 160.54</name>
    <dbReference type="NCBI Taxonomy" id="1279043"/>
    <lineage>
        <taxon>Eukaryota</taxon>
        <taxon>Fungi</taxon>
        <taxon>Dikarya</taxon>
        <taxon>Ascomycota</taxon>
        <taxon>Pezizomycotina</taxon>
        <taxon>Eurotiomycetes</taxon>
        <taxon>Chaetothyriomycetidae</taxon>
        <taxon>Chaetothyriales</taxon>
        <taxon>Herpotrichiellaceae</taxon>
        <taxon>Cladophialophora</taxon>
    </lineage>
</organism>
<accession>V9CZB8</accession>
<reference evidence="5 6" key="1">
    <citation type="submission" date="2013-03" db="EMBL/GenBank/DDBJ databases">
        <title>The Genome Sequence of Cladophialophora carrionii CBS 160.54.</title>
        <authorList>
            <consortium name="The Broad Institute Genomics Platform"/>
            <person name="Cuomo C."/>
            <person name="de Hoog S."/>
            <person name="Gorbushina A."/>
            <person name="Walker B."/>
            <person name="Young S.K."/>
            <person name="Zeng Q."/>
            <person name="Gargeya S."/>
            <person name="Fitzgerald M."/>
            <person name="Haas B."/>
            <person name="Abouelleil A."/>
            <person name="Allen A.W."/>
            <person name="Alvarado L."/>
            <person name="Arachchi H.M."/>
            <person name="Berlin A.M."/>
            <person name="Chapman S.B."/>
            <person name="Gainer-Dewar J."/>
            <person name="Goldberg J."/>
            <person name="Griggs A."/>
            <person name="Gujja S."/>
            <person name="Hansen M."/>
            <person name="Howarth C."/>
            <person name="Imamovic A."/>
            <person name="Ireland A."/>
            <person name="Larimer J."/>
            <person name="McCowan C."/>
            <person name="Murphy C."/>
            <person name="Pearson M."/>
            <person name="Poon T.W."/>
            <person name="Priest M."/>
            <person name="Roberts A."/>
            <person name="Saif S."/>
            <person name="Shea T."/>
            <person name="Sisk P."/>
            <person name="Sykes S."/>
            <person name="Wortman J."/>
            <person name="Nusbaum C."/>
            <person name="Birren B."/>
        </authorList>
    </citation>
    <scope>NUCLEOTIDE SEQUENCE [LARGE SCALE GENOMIC DNA]</scope>
    <source>
        <strain evidence="5 6">CBS 160.54</strain>
    </source>
</reference>
<evidence type="ECO:0000256" key="2">
    <source>
        <dbReference type="ARBA" id="ARBA00023002"/>
    </source>
</evidence>
<dbReference type="SMART" id="SM00822">
    <property type="entry name" value="PKS_KR"/>
    <property type="match status" value="1"/>
</dbReference>
<feature type="region of interest" description="Disordered" evidence="3">
    <location>
        <begin position="209"/>
        <end position="252"/>
    </location>
</feature>
<dbReference type="Pfam" id="PF00106">
    <property type="entry name" value="adh_short"/>
    <property type="match status" value="1"/>
</dbReference>
<dbReference type="PROSITE" id="PS00061">
    <property type="entry name" value="ADH_SHORT"/>
    <property type="match status" value="1"/>
</dbReference>
<dbReference type="AlphaFoldDB" id="V9CZB8"/>
<evidence type="ECO:0000259" key="4">
    <source>
        <dbReference type="SMART" id="SM00822"/>
    </source>
</evidence>
<dbReference type="InterPro" id="IPR057326">
    <property type="entry name" value="KR_dom"/>
</dbReference>
<dbReference type="PANTHER" id="PTHR43658">
    <property type="entry name" value="SHORT-CHAIN DEHYDROGENASE/REDUCTASE"/>
    <property type="match status" value="1"/>
</dbReference>
<dbReference type="InterPro" id="IPR036291">
    <property type="entry name" value="NAD(P)-bd_dom_sf"/>
</dbReference>
<keyword evidence="1" id="KW-0521">NADP</keyword>
<name>V9CZB8_9EURO</name>
<protein>
    <recommendedName>
        <fullName evidence="4">Ketoreductase domain-containing protein</fullName>
    </recommendedName>
</protein>
<sequence length="299" mass="31853">MQIKDRTFIVSGGSSGLGLATASLLVQSGAYVSILDLNPPPSDSQLDSSRILFTKTNVASTESIQTALRNTLKWIKQDISAPLTGVICSAGIGTAALSLPKQDPSATHETVKYMDMSGFDRTLAINLRGTVDLIRLTIPHMALNEPWGPDGERGIIVVVSSVAAYEGQVGQLAYSASKGAVRSIVLPLARELGQKAGIRVMGVAPGVFQTGMTVPPKKKPPPSQEQQPGKKEGAEKEGAKKEKGATGARAGMNTEMIQYPMRMGQGHEFARLVKEMVENPMLNGFVIRLDGAVRMPSRL</sequence>
<dbReference type="InterPro" id="IPR020904">
    <property type="entry name" value="Sc_DH/Rdtase_CS"/>
</dbReference>
<dbReference type="Proteomes" id="UP000030678">
    <property type="component" value="Unassembled WGS sequence"/>
</dbReference>
<dbReference type="PANTHER" id="PTHR43658:SF8">
    <property type="entry name" value="17-BETA-HYDROXYSTEROID DEHYDROGENASE 14-RELATED"/>
    <property type="match status" value="1"/>
</dbReference>